<accession>A0A968GBS6</accession>
<keyword evidence="2" id="KW-0472">Membrane</keyword>
<comment type="caution">
    <text evidence="3">The sequence shown here is derived from an EMBL/GenBank/DDBJ whole genome shotgun (WGS) entry which is preliminary data.</text>
</comment>
<reference evidence="3" key="1">
    <citation type="submission" date="2020-03" db="EMBL/GenBank/DDBJ databases">
        <title>Spirochaetal bacteria isolated from arthropods constitute a novel genus Entomospira genus novum within the order Spirochaetales.</title>
        <authorList>
            <person name="Grana-Miraglia L."/>
            <person name="Sikutova S."/>
            <person name="Fingerle V."/>
            <person name="Sing A."/>
            <person name="Castillo-Ramirez S."/>
            <person name="Margos G."/>
            <person name="Rudolf I."/>
        </authorList>
    </citation>
    <scope>NUCLEOTIDE SEQUENCE</scope>
    <source>
        <strain evidence="3">BR208</strain>
    </source>
</reference>
<keyword evidence="2" id="KW-0812">Transmembrane</keyword>
<feature type="transmembrane region" description="Helical" evidence="2">
    <location>
        <begin position="12"/>
        <end position="31"/>
    </location>
</feature>
<dbReference type="RefSeq" id="WP_167702829.1">
    <property type="nucleotide sequence ID" value="NZ_CP118168.1"/>
</dbReference>
<name>A0A968GBS6_9SPIO</name>
<keyword evidence="2" id="KW-1133">Transmembrane helix</keyword>
<feature type="compositionally biased region" description="Pro residues" evidence="1">
    <location>
        <begin position="210"/>
        <end position="246"/>
    </location>
</feature>
<evidence type="ECO:0000256" key="2">
    <source>
        <dbReference type="SAM" id="Phobius"/>
    </source>
</evidence>
<evidence type="ECO:0000313" key="3">
    <source>
        <dbReference type="EMBL" id="NIZ46359.1"/>
    </source>
</evidence>
<organism evidence="3 4">
    <name type="scientific">Entomospira nematocerorum</name>
    <dbReference type="NCBI Taxonomy" id="2719987"/>
    <lineage>
        <taxon>Bacteria</taxon>
        <taxon>Pseudomonadati</taxon>
        <taxon>Spirochaetota</taxon>
        <taxon>Spirochaetia</taxon>
        <taxon>Spirochaetales</taxon>
        <taxon>Spirochaetaceae</taxon>
        <taxon>Entomospira</taxon>
    </lineage>
</organism>
<feature type="region of interest" description="Disordered" evidence="1">
    <location>
        <begin position="114"/>
        <end position="288"/>
    </location>
</feature>
<proteinExistence type="predicted"/>
<dbReference type="AlphaFoldDB" id="A0A968GBS6"/>
<sequence>MQQYKRKEWFTQAVLFSIFIHLLLFGSSFFIKLHSRQPVFQISMYSGSTSRYKEIWHDSSQSLMRAPQLKEIPLDLYQQDAMIDTSRINSPSQFDGDDMDLSSVAQERGVEIPAIELIEPTPPVTQSAPVKPKEPTPPVTQSAPVKPKEPTPPVTQSAPVKPKEPTPPVTQSAPVKPKEPTPPVTQSPPVKPKEPTPPVTQSAPVKPKEPTPPVTQSPPVKPKEPTPPVTQSPPVKPKEPTPPVTQSPPEKADISETIDDKNESIGDKALDNENTSDTTQKAELGEEWGFLQNQPEVNSAEEQIVVDDARYTLQTGARHIVREPDFTFLQKQTYYTKVAYVRVRLSILADGVVMQAVMIGSGSGSSELDQRIIEGLLTMVFNDVSTQRKGTQIGILTIRFQ</sequence>
<feature type="compositionally biased region" description="Basic and acidic residues" evidence="1">
    <location>
        <begin position="250"/>
        <end position="271"/>
    </location>
</feature>
<dbReference type="Proteomes" id="UP000752013">
    <property type="component" value="Unassembled WGS sequence"/>
</dbReference>
<keyword evidence="4" id="KW-1185">Reference proteome</keyword>
<dbReference type="EMBL" id="JAATLK010000001">
    <property type="protein sequence ID" value="NIZ46359.1"/>
    <property type="molecule type" value="Genomic_DNA"/>
</dbReference>
<feature type="compositionally biased region" description="Pro residues" evidence="1">
    <location>
        <begin position="180"/>
        <end position="198"/>
    </location>
</feature>
<protein>
    <submittedName>
        <fullName evidence="3">Uncharacterized protein</fullName>
    </submittedName>
</protein>
<feature type="compositionally biased region" description="Polar residues" evidence="1">
    <location>
        <begin position="272"/>
        <end position="281"/>
    </location>
</feature>
<evidence type="ECO:0000256" key="1">
    <source>
        <dbReference type="SAM" id="MobiDB-lite"/>
    </source>
</evidence>
<evidence type="ECO:0000313" key="4">
    <source>
        <dbReference type="Proteomes" id="UP000752013"/>
    </source>
</evidence>
<gene>
    <name evidence="3" type="ORF">HCT46_00255</name>
</gene>